<dbReference type="PANTHER" id="PTHR43155">
    <property type="entry name" value="CYCLIC DI-GMP PHOSPHODIESTERASE PA4108-RELATED"/>
    <property type="match status" value="1"/>
</dbReference>
<dbReference type="RefSeq" id="WP_250861238.1">
    <property type="nucleotide sequence ID" value="NZ_JAGSOJ010000005.1"/>
</dbReference>
<dbReference type="SUPFAM" id="SSF109604">
    <property type="entry name" value="HD-domain/PDEase-like"/>
    <property type="match status" value="1"/>
</dbReference>
<evidence type="ECO:0000313" key="4">
    <source>
        <dbReference type="Proteomes" id="UP001056429"/>
    </source>
</evidence>
<keyword evidence="1" id="KW-0472">Membrane</keyword>
<dbReference type="NCBIfam" id="TIGR00277">
    <property type="entry name" value="HDIG"/>
    <property type="match status" value="1"/>
</dbReference>
<gene>
    <name evidence="3" type="ORF">KDK92_20335</name>
</gene>
<dbReference type="Gene3D" id="1.10.3210.10">
    <property type="entry name" value="Hypothetical protein af1432"/>
    <property type="match status" value="1"/>
</dbReference>
<dbReference type="Pfam" id="PF13487">
    <property type="entry name" value="HD_5"/>
    <property type="match status" value="1"/>
</dbReference>
<dbReference type="InterPro" id="IPR006675">
    <property type="entry name" value="HDIG_dom"/>
</dbReference>
<protein>
    <submittedName>
        <fullName evidence="3">HD domain-containing protein</fullName>
    </submittedName>
</protein>
<accession>A0A9J6P672</accession>
<dbReference type="SMART" id="SM00471">
    <property type="entry name" value="HDc"/>
    <property type="match status" value="1"/>
</dbReference>
<comment type="caution">
    <text evidence="3">The sequence shown here is derived from an EMBL/GenBank/DDBJ whole genome shotgun (WGS) entry which is preliminary data.</text>
</comment>
<feature type="domain" description="HD-GYP" evidence="2">
    <location>
        <begin position="370"/>
        <end position="568"/>
    </location>
</feature>
<organism evidence="3 4">
    <name type="scientific">Oceanirhabdus seepicola</name>
    <dbReference type="NCBI Taxonomy" id="2828781"/>
    <lineage>
        <taxon>Bacteria</taxon>
        <taxon>Bacillati</taxon>
        <taxon>Bacillota</taxon>
        <taxon>Clostridia</taxon>
        <taxon>Eubacteriales</taxon>
        <taxon>Clostridiaceae</taxon>
        <taxon>Oceanirhabdus</taxon>
    </lineage>
</organism>
<dbReference type="PROSITE" id="PS51832">
    <property type="entry name" value="HD_GYP"/>
    <property type="match status" value="1"/>
</dbReference>
<keyword evidence="4" id="KW-1185">Reference proteome</keyword>
<feature type="transmembrane region" description="Helical" evidence="1">
    <location>
        <begin position="12"/>
        <end position="38"/>
    </location>
</feature>
<sequence length="570" mass="66277">MFHRRKNLKGLLFFNILHFNVGLIVIAFIAMTTLSIIITHENARKSELTLMKNISDGMKKRQNELIEVAEDISITIGEGFISKDKEQIYLSKMKLNREYIKSIIIFDKDGNIKNRDYDSIGIKNNLLEGIEYTSLGENGENAFFYGDGKEIKFYYAIKDSSGMIVEYILFNIDFDHILKLDMDNYEYFLLNEELNLIYSQEMISLGEHQYKKINEAREDNNRYIYHNEFQKAYFSGYIDKLSNSNLYLVIEHNISKEILFSGWIIYIIIIVLVVVATAIILSFKIFNIIKDYLSILRTLLEEVEKGNYNFKIPEKYQMKEWKMEFDNIISMARKIDERERQLSMFNNELMEAHNSVEIMYKKLQANDIEKRNQFIEVISSMLNLIELKDKYTAGHSVAVTKYSSIIAREMNVKYGYKIDEEKLIVGSILHDIGKIGIYGDVLNKPSKLTQEEMEIIKGHPKNGADALADINDFETEYSIIKYHHEKYDGSGYPEGLKGDEIPIEARVVCVADAFDAMTSSRPYRKAMDIDLAIKELINSKEVQFDPKVVDITVTLIKMNKLKIDDDRINE</sequence>
<dbReference type="AlphaFoldDB" id="A0A9J6P672"/>
<evidence type="ECO:0000256" key="1">
    <source>
        <dbReference type="SAM" id="Phobius"/>
    </source>
</evidence>
<reference evidence="3" key="2">
    <citation type="submission" date="2021-04" db="EMBL/GenBank/DDBJ databases">
        <authorList>
            <person name="Dong X."/>
        </authorList>
    </citation>
    <scope>NUCLEOTIDE SEQUENCE</scope>
    <source>
        <strain evidence="3">ZWT</strain>
    </source>
</reference>
<name>A0A9J6P672_9CLOT</name>
<feature type="transmembrane region" description="Helical" evidence="1">
    <location>
        <begin position="263"/>
        <end position="286"/>
    </location>
</feature>
<dbReference type="InterPro" id="IPR037522">
    <property type="entry name" value="HD_GYP_dom"/>
</dbReference>
<evidence type="ECO:0000259" key="2">
    <source>
        <dbReference type="PROSITE" id="PS51832"/>
    </source>
</evidence>
<dbReference type="CDD" id="cd00077">
    <property type="entry name" value="HDc"/>
    <property type="match status" value="1"/>
</dbReference>
<evidence type="ECO:0000313" key="3">
    <source>
        <dbReference type="EMBL" id="MCM1992083.1"/>
    </source>
</evidence>
<keyword evidence="1" id="KW-1133">Transmembrane helix</keyword>
<keyword evidence="1" id="KW-0812">Transmembrane</keyword>
<proteinExistence type="predicted"/>
<reference evidence="3" key="1">
    <citation type="journal article" date="2021" name="mSystems">
        <title>Bacteria and Archaea Synergistically Convert Glycine Betaine to Biogenic Methane in the Formosa Cold Seep of the South China Sea.</title>
        <authorList>
            <person name="Li L."/>
            <person name="Zhang W."/>
            <person name="Zhang S."/>
            <person name="Song L."/>
            <person name="Sun Q."/>
            <person name="Zhang H."/>
            <person name="Xiang H."/>
            <person name="Dong X."/>
        </authorList>
    </citation>
    <scope>NUCLEOTIDE SEQUENCE</scope>
    <source>
        <strain evidence="3">ZWT</strain>
    </source>
</reference>
<dbReference type="EMBL" id="JAGSOJ010000005">
    <property type="protein sequence ID" value="MCM1992083.1"/>
    <property type="molecule type" value="Genomic_DNA"/>
</dbReference>
<dbReference type="Proteomes" id="UP001056429">
    <property type="component" value="Unassembled WGS sequence"/>
</dbReference>
<dbReference type="InterPro" id="IPR003607">
    <property type="entry name" value="HD/PDEase_dom"/>
</dbReference>